<dbReference type="GO" id="GO:0046872">
    <property type="term" value="F:metal ion binding"/>
    <property type="evidence" value="ECO:0007669"/>
    <property type="project" value="UniProtKB-KW"/>
</dbReference>
<keyword evidence="4" id="KW-0732">Signal</keyword>
<sequence length="418" mass="44126">MENRTVAAVVSMLVSQALLLLFSVPISSASATPNPTALLLLHLLASYEAAAAVPLILPRRRKRPRLDGAGAGQGAAAVAAAPISIRRQPDNFGLDLGMASSTFEWLAGLLEPLLDCPGGGPRRLPAASRLALGLSHLYTGAPYADLAARFGVPEAAARSCARRLRRVLCTNFRFWLAFPSHAADIRAVSVGFESLPPDGGLPGCCGAVACARFGVGGGVSAQLLADASCRILSIAAGFRGDQPDSRVLRRSSLYRDGETGRLLNSAEQYLVGGAGYPLRTWLMVPFKGVAADAAQGDFNTLHKLMLRPVLRTISSLRNWRVLSSPMEGEEDDDGRTAVACVATCAILHNVLLMREDYSALAVEVEEEVEGGNLVDAGKCQDEAALVDDPVNEQALALRATLAEKAGEICRRSGGLKQC</sequence>
<feature type="chain" id="PRO_5032270772" description="DDE Tnp4 domain-containing protein" evidence="4">
    <location>
        <begin position="32"/>
        <end position="418"/>
    </location>
</feature>
<evidence type="ECO:0000259" key="5">
    <source>
        <dbReference type="Pfam" id="PF13359"/>
    </source>
</evidence>
<comment type="caution">
    <text evidence="6">The sequence shown here is derived from an EMBL/GenBank/DDBJ whole genome shotgun (WGS) entry which is preliminary data.</text>
</comment>
<feature type="transmembrane region" description="Helical" evidence="3">
    <location>
        <begin position="39"/>
        <end position="57"/>
    </location>
</feature>
<keyword evidence="3" id="KW-0812">Transmembrane</keyword>
<dbReference type="InterPro" id="IPR027806">
    <property type="entry name" value="HARBI1_dom"/>
</dbReference>
<keyword evidence="2" id="KW-0479">Metal-binding</keyword>
<keyword evidence="3" id="KW-0472">Membrane</keyword>
<dbReference type="Pfam" id="PF13359">
    <property type="entry name" value="DDE_Tnp_4"/>
    <property type="match status" value="1"/>
</dbReference>
<name>A0A843U2Z6_COLES</name>
<organism evidence="6 7">
    <name type="scientific">Colocasia esculenta</name>
    <name type="common">Wild taro</name>
    <name type="synonym">Arum esculentum</name>
    <dbReference type="NCBI Taxonomy" id="4460"/>
    <lineage>
        <taxon>Eukaryota</taxon>
        <taxon>Viridiplantae</taxon>
        <taxon>Streptophyta</taxon>
        <taxon>Embryophyta</taxon>
        <taxon>Tracheophyta</taxon>
        <taxon>Spermatophyta</taxon>
        <taxon>Magnoliopsida</taxon>
        <taxon>Liliopsida</taxon>
        <taxon>Araceae</taxon>
        <taxon>Aroideae</taxon>
        <taxon>Colocasieae</taxon>
        <taxon>Colocasia</taxon>
    </lineage>
</organism>
<accession>A0A843U2Z6</accession>
<evidence type="ECO:0000313" key="7">
    <source>
        <dbReference type="Proteomes" id="UP000652761"/>
    </source>
</evidence>
<proteinExistence type="predicted"/>
<keyword evidence="3" id="KW-1133">Transmembrane helix</keyword>
<evidence type="ECO:0000256" key="4">
    <source>
        <dbReference type="SAM" id="SignalP"/>
    </source>
</evidence>
<protein>
    <recommendedName>
        <fullName evidence="5">DDE Tnp4 domain-containing protein</fullName>
    </recommendedName>
</protein>
<dbReference type="AlphaFoldDB" id="A0A843U2Z6"/>
<evidence type="ECO:0000256" key="3">
    <source>
        <dbReference type="SAM" id="Phobius"/>
    </source>
</evidence>
<evidence type="ECO:0000256" key="1">
    <source>
        <dbReference type="ARBA" id="ARBA00001968"/>
    </source>
</evidence>
<evidence type="ECO:0000256" key="2">
    <source>
        <dbReference type="ARBA" id="ARBA00022723"/>
    </source>
</evidence>
<comment type="cofactor">
    <cofactor evidence="1">
        <name>a divalent metal cation</name>
        <dbReference type="ChEBI" id="CHEBI:60240"/>
    </cofactor>
</comment>
<keyword evidence="7" id="KW-1185">Reference proteome</keyword>
<dbReference type="OrthoDB" id="2668416at2759"/>
<dbReference type="EMBL" id="NMUH01000465">
    <property type="protein sequence ID" value="MQL79592.1"/>
    <property type="molecule type" value="Genomic_DNA"/>
</dbReference>
<reference evidence="6" key="1">
    <citation type="submission" date="2017-07" db="EMBL/GenBank/DDBJ databases">
        <title>Taro Niue Genome Assembly and Annotation.</title>
        <authorList>
            <person name="Atibalentja N."/>
            <person name="Keating K."/>
            <person name="Fields C.J."/>
        </authorList>
    </citation>
    <scope>NUCLEOTIDE SEQUENCE</scope>
    <source>
        <strain evidence="6">Niue_2</strain>
        <tissue evidence="6">Leaf</tissue>
    </source>
</reference>
<gene>
    <name evidence="6" type="ORF">Taro_012037</name>
</gene>
<dbReference type="Proteomes" id="UP000652761">
    <property type="component" value="Unassembled WGS sequence"/>
</dbReference>
<feature type="domain" description="DDE Tnp4" evidence="5">
    <location>
        <begin position="218"/>
        <end position="349"/>
    </location>
</feature>
<feature type="signal peptide" evidence="4">
    <location>
        <begin position="1"/>
        <end position="31"/>
    </location>
</feature>
<evidence type="ECO:0000313" key="6">
    <source>
        <dbReference type="EMBL" id="MQL79592.1"/>
    </source>
</evidence>